<protein>
    <submittedName>
        <fullName evidence="3">Uncharacterized protein</fullName>
    </submittedName>
</protein>
<evidence type="ECO:0000313" key="3">
    <source>
        <dbReference type="EMBL" id="KAK7584290.1"/>
    </source>
</evidence>
<evidence type="ECO:0000256" key="1">
    <source>
        <dbReference type="SAM" id="Coils"/>
    </source>
</evidence>
<feature type="region of interest" description="Disordered" evidence="2">
    <location>
        <begin position="240"/>
        <end position="373"/>
    </location>
</feature>
<feature type="compositionally biased region" description="Low complexity" evidence="2">
    <location>
        <begin position="419"/>
        <end position="431"/>
    </location>
</feature>
<accession>A0AAN9TG03</accession>
<feature type="region of interest" description="Disordered" evidence="2">
    <location>
        <begin position="73"/>
        <end position="223"/>
    </location>
</feature>
<evidence type="ECO:0000256" key="2">
    <source>
        <dbReference type="SAM" id="MobiDB-lite"/>
    </source>
</evidence>
<feature type="compositionally biased region" description="Polar residues" evidence="2">
    <location>
        <begin position="629"/>
        <end position="642"/>
    </location>
</feature>
<feature type="compositionally biased region" description="Basic and acidic residues" evidence="2">
    <location>
        <begin position="297"/>
        <end position="310"/>
    </location>
</feature>
<proteinExistence type="predicted"/>
<reference evidence="3 4" key="1">
    <citation type="submission" date="2024-03" db="EMBL/GenBank/DDBJ databases">
        <title>Adaptation during the transition from Ophiocordyceps entomopathogen to insect associate is accompanied by gene loss and intensified selection.</title>
        <authorList>
            <person name="Ward C.M."/>
            <person name="Onetto C.A."/>
            <person name="Borneman A.R."/>
        </authorList>
    </citation>
    <scope>NUCLEOTIDE SEQUENCE [LARGE SCALE GENOMIC DNA]</scope>
    <source>
        <strain evidence="3">AWRI1</strain>
        <tissue evidence="3">Single Adult Female</tissue>
    </source>
</reference>
<feature type="region of interest" description="Disordered" evidence="2">
    <location>
        <begin position="862"/>
        <end position="881"/>
    </location>
</feature>
<feature type="compositionally biased region" description="Basic and acidic residues" evidence="2">
    <location>
        <begin position="350"/>
        <end position="372"/>
    </location>
</feature>
<dbReference type="EMBL" id="JBBCAQ010000032">
    <property type="protein sequence ID" value="KAK7584290.1"/>
    <property type="molecule type" value="Genomic_DNA"/>
</dbReference>
<feature type="region of interest" description="Disordered" evidence="2">
    <location>
        <begin position="415"/>
        <end position="434"/>
    </location>
</feature>
<name>A0AAN9TG03_9HEMI</name>
<feature type="region of interest" description="Disordered" evidence="2">
    <location>
        <begin position="900"/>
        <end position="962"/>
    </location>
</feature>
<keyword evidence="1" id="KW-0175">Coiled coil</keyword>
<feature type="compositionally biased region" description="Low complexity" evidence="2">
    <location>
        <begin position="312"/>
        <end position="323"/>
    </location>
</feature>
<feature type="compositionally biased region" description="Basic and acidic residues" evidence="2">
    <location>
        <begin position="692"/>
        <end position="710"/>
    </location>
</feature>
<feature type="compositionally biased region" description="Polar residues" evidence="2">
    <location>
        <begin position="107"/>
        <end position="121"/>
    </location>
</feature>
<sequence>MGNSGSGHQQQVTLVEGPPHSWAHSFPRSASFKVLPDRVPGQRLRLTDNGAILHNGGTISGRKPYYEAPVKSYRNGGFENGDDYRKTLYGSEPDLRYPRSGGRGANIHQQANQSYYQNSKDTSVKARIGRSRKKYKAPPAPNNHNADSSSPDSFHQWETSAESSDVTTPSRRSRLFKTRAETKRPSVDNAVPVANSVKYQPHSYSHTNKPGAVPGQLQRSLSSPQFQDELTAKLRERAIREPPVGRAADSPHSSPVLRGHSKESAPSRTPRNHSVAKASIPNGVASGGRKLGGAKTRHVEEKLPATRNETKSNGVVNGNPSNGFRNRGPTRESNKRNDAADSSRNYVKTPKSELSDSKTARENDKNVAKNAEKASTPMKKFYFGMEAETEPEATVNGGDVNEVVDKFAETLRKSTPVLSNTSPSESFSSEPTNDDCSYGISLKLRPTLPRKQLDIPRFSPTAAWRLLSALESPVHSEEDDLVLMEEQIPHPHAGHQMTDKSGDSGISGDASPQHQDSTHNSQVAWTPQQDLEETSSDGGLESAPVSPESLGTAKFSPRFSLSLPRDERLPAYSSSDKPDVYPSSSFQNLKKLKRSVSGALGRNKDVAAVSSLDENWLLSRSVPNLLNNSYPHRWSDTSPSSGDQDDDPASLSKPPSFSYLANGGHIMYLPEYKTTKQHRDKRTSNLCPMSKSCEDLTRNQSSLKDEDDSHVNGSSSNGGRAKSRKFTFQSTIRQIERRRIAEKLSKEAEEKEKRRLRELEAMKRVEEEFQRKREREKADIRHQLRLYNLTEGGREQPDGAVIPPPAATTQVLSEFRQPRRDYRDYTPIRSEIDLPSHSDSRIKKETVHPEVVYKIPKNTQVYVPNPHHNAANGNSYHVRVDSPKSLASDNYRKDFAQGALPRSVASSDSELSQPNTRPTSRTKQRSRSASPIAVNNLEDENSNDESDGAEESQSDLEPKSDNYASNIENLTKVFCNDTIINNKITPQPFNRNKTYKPVSFKPFGDKIAQITS</sequence>
<feature type="compositionally biased region" description="Polar residues" evidence="2">
    <location>
        <begin position="142"/>
        <end position="170"/>
    </location>
</feature>
<comment type="caution">
    <text evidence="3">The sequence shown here is derived from an EMBL/GenBank/DDBJ whole genome shotgun (WGS) entry which is preliminary data.</text>
</comment>
<evidence type="ECO:0000313" key="4">
    <source>
        <dbReference type="Proteomes" id="UP001367676"/>
    </source>
</evidence>
<feature type="region of interest" description="Disordered" evidence="2">
    <location>
        <begin position="674"/>
        <end position="727"/>
    </location>
</feature>
<dbReference type="AlphaFoldDB" id="A0AAN9TG03"/>
<feature type="compositionally biased region" description="Polar residues" evidence="2">
    <location>
        <begin position="904"/>
        <end position="919"/>
    </location>
</feature>
<feature type="compositionally biased region" description="Polar residues" evidence="2">
    <location>
        <begin position="510"/>
        <end position="529"/>
    </location>
</feature>
<keyword evidence="4" id="KW-1185">Reference proteome</keyword>
<feature type="compositionally biased region" description="Acidic residues" evidence="2">
    <location>
        <begin position="937"/>
        <end position="954"/>
    </location>
</feature>
<feature type="compositionally biased region" description="Polar residues" evidence="2">
    <location>
        <begin position="1"/>
        <end position="13"/>
    </location>
</feature>
<feature type="region of interest" description="Disordered" evidence="2">
    <location>
        <begin position="1"/>
        <end position="21"/>
    </location>
</feature>
<feature type="region of interest" description="Disordered" evidence="2">
    <location>
        <begin position="492"/>
        <end position="557"/>
    </location>
</feature>
<feature type="compositionally biased region" description="Basic and acidic residues" evidence="2">
    <location>
        <begin position="329"/>
        <end position="341"/>
    </location>
</feature>
<feature type="coiled-coil region" evidence="1">
    <location>
        <begin position="741"/>
        <end position="779"/>
    </location>
</feature>
<feature type="region of interest" description="Disordered" evidence="2">
    <location>
        <begin position="629"/>
        <end position="656"/>
    </location>
</feature>
<dbReference type="Proteomes" id="UP001367676">
    <property type="component" value="Unassembled WGS sequence"/>
</dbReference>
<organism evidence="3 4">
    <name type="scientific">Parthenolecanium corni</name>
    <dbReference type="NCBI Taxonomy" id="536013"/>
    <lineage>
        <taxon>Eukaryota</taxon>
        <taxon>Metazoa</taxon>
        <taxon>Ecdysozoa</taxon>
        <taxon>Arthropoda</taxon>
        <taxon>Hexapoda</taxon>
        <taxon>Insecta</taxon>
        <taxon>Pterygota</taxon>
        <taxon>Neoptera</taxon>
        <taxon>Paraneoptera</taxon>
        <taxon>Hemiptera</taxon>
        <taxon>Sternorrhyncha</taxon>
        <taxon>Coccoidea</taxon>
        <taxon>Coccidae</taxon>
        <taxon>Parthenolecanium</taxon>
    </lineage>
</organism>
<feature type="compositionally biased region" description="Basic residues" evidence="2">
    <location>
        <begin position="127"/>
        <end position="136"/>
    </location>
</feature>
<gene>
    <name evidence="3" type="ORF">V9T40_005253</name>
</gene>